<feature type="chain" id="PRO_5046579497" description="DUF112 domain-containing protein" evidence="2">
    <location>
        <begin position="20"/>
        <end position="282"/>
    </location>
</feature>
<feature type="transmembrane region" description="Helical" evidence="1">
    <location>
        <begin position="192"/>
        <end position="215"/>
    </location>
</feature>
<organism evidence="4 5">
    <name type="scientific">Salinicola rhizosphaerae</name>
    <dbReference type="NCBI Taxonomy" id="1443141"/>
    <lineage>
        <taxon>Bacteria</taxon>
        <taxon>Pseudomonadati</taxon>
        <taxon>Pseudomonadota</taxon>
        <taxon>Gammaproteobacteria</taxon>
        <taxon>Oceanospirillales</taxon>
        <taxon>Halomonadaceae</taxon>
        <taxon>Salinicola</taxon>
    </lineage>
</organism>
<feature type="domain" description="DUF112" evidence="3">
    <location>
        <begin position="1"/>
        <end position="276"/>
    </location>
</feature>
<evidence type="ECO:0000259" key="3">
    <source>
        <dbReference type="Pfam" id="PF01970"/>
    </source>
</evidence>
<dbReference type="PANTHER" id="PTHR35342:SF5">
    <property type="entry name" value="TRICARBOXYLIC TRANSPORT PROTEIN"/>
    <property type="match status" value="1"/>
</dbReference>
<evidence type="ECO:0000256" key="1">
    <source>
        <dbReference type="SAM" id="Phobius"/>
    </source>
</evidence>
<keyword evidence="5" id="KW-1185">Reference proteome</keyword>
<name>A0ABQ3ELP3_9GAMM</name>
<feature type="transmembrane region" description="Helical" evidence="1">
    <location>
        <begin position="156"/>
        <end position="180"/>
    </location>
</feature>
<feature type="signal peptide" evidence="2">
    <location>
        <begin position="1"/>
        <end position="19"/>
    </location>
</feature>
<proteinExistence type="predicted"/>
<gene>
    <name evidence="4" type="ORF">GCM10009038_37110</name>
</gene>
<comment type="caution">
    <text evidence="4">The sequence shown here is derived from an EMBL/GenBank/DDBJ whole genome shotgun (WGS) entry which is preliminary data.</text>
</comment>
<feature type="transmembrane region" description="Helical" evidence="1">
    <location>
        <begin position="249"/>
        <end position="265"/>
    </location>
</feature>
<dbReference type="Pfam" id="PF01970">
    <property type="entry name" value="TctA"/>
    <property type="match status" value="1"/>
</dbReference>
<evidence type="ECO:0000313" key="4">
    <source>
        <dbReference type="EMBL" id="GHB34559.1"/>
    </source>
</evidence>
<keyword evidence="2" id="KW-0732">Signal</keyword>
<evidence type="ECO:0000256" key="2">
    <source>
        <dbReference type="SAM" id="SignalP"/>
    </source>
</evidence>
<feature type="transmembrane region" description="Helical" evidence="1">
    <location>
        <begin position="227"/>
        <end position="243"/>
    </location>
</feature>
<keyword evidence="1" id="KW-1133">Transmembrane helix</keyword>
<dbReference type="EMBL" id="BMZI01000011">
    <property type="protein sequence ID" value="GHB34559.1"/>
    <property type="molecule type" value="Genomic_DNA"/>
</dbReference>
<feature type="transmembrane region" description="Helical" evidence="1">
    <location>
        <begin position="33"/>
        <end position="54"/>
    </location>
</feature>
<keyword evidence="1" id="KW-0472">Membrane</keyword>
<protein>
    <recommendedName>
        <fullName evidence="3">DUF112 domain-containing protein</fullName>
    </recommendedName>
</protein>
<dbReference type="PANTHER" id="PTHR35342">
    <property type="entry name" value="TRICARBOXYLIC TRANSPORT PROTEIN"/>
    <property type="match status" value="1"/>
</dbReference>
<reference evidence="5" key="1">
    <citation type="journal article" date="2019" name="Int. J. Syst. Evol. Microbiol.">
        <title>The Global Catalogue of Microorganisms (GCM) 10K type strain sequencing project: providing services to taxonomists for standard genome sequencing and annotation.</title>
        <authorList>
            <consortium name="The Broad Institute Genomics Platform"/>
            <consortium name="The Broad Institute Genome Sequencing Center for Infectious Disease"/>
            <person name="Wu L."/>
            <person name="Ma J."/>
        </authorList>
    </citation>
    <scope>NUCLEOTIDE SEQUENCE [LARGE SCALE GENOMIC DNA]</scope>
    <source>
        <strain evidence="5">KCTC 32998</strain>
    </source>
</reference>
<keyword evidence="1" id="KW-0812">Transmembrane</keyword>
<evidence type="ECO:0000313" key="5">
    <source>
        <dbReference type="Proteomes" id="UP000646745"/>
    </source>
</evidence>
<accession>A0ABQ3ELP3</accession>
<dbReference type="Proteomes" id="UP000646745">
    <property type="component" value="Unassembled WGS sequence"/>
</dbReference>
<dbReference type="InterPro" id="IPR002823">
    <property type="entry name" value="DUF112_TM"/>
</dbReference>
<sequence>MKGVLAALLGLLLSMAGFAPTDAMPRFTFDWPMMDAGFALLPLLLGLFAVSEVLNEVITPPDKRSSPPTRFESPRFPGARLRDIAAHWVNMLRSGAIGVGVGLLPCIGANASNLLAYSAARSSSRHPERFSTGIPDGIVASETANNASIGAAMIPLMALGIPGDAVTAILLGGLMIHGIQTGPMLFSANGPLVYALFASMIVANVAMLVLSIAGIRIFIRILAVPKSILLSMVMVTCVIGAFATNNRMFDVYTLVAAGFLGFILIRMKIPFQPLVLGFILTP</sequence>